<evidence type="ECO:0000256" key="3">
    <source>
        <dbReference type="SAM" id="MobiDB-lite"/>
    </source>
</evidence>
<comment type="caution">
    <text evidence="4">The sequence shown here is derived from an EMBL/GenBank/DDBJ whole genome shotgun (WGS) entry which is preliminary data.</text>
</comment>
<dbReference type="Proteomes" id="UP000652761">
    <property type="component" value="Unassembled WGS sequence"/>
</dbReference>
<evidence type="ECO:0000313" key="5">
    <source>
        <dbReference type="Proteomes" id="UP000652761"/>
    </source>
</evidence>
<dbReference type="PANTHER" id="PTHR10795">
    <property type="entry name" value="PROPROTEIN CONVERTASE SUBTILISIN/KEXIN"/>
    <property type="match status" value="1"/>
</dbReference>
<evidence type="ECO:0000256" key="2">
    <source>
        <dbReference type="ARBA" id="ARBA00022729"/>
    </source>
</evidence>
<name>A0A843U353_COLES</name>
<protein>
    <recommendedName>
        <fullName evidence="6">Peptidase S8/S53 domain-containing protein</fullName>
    </recommendedName>
</protein>
<proteinExistence type="inferred from homology"/>
<dbReference type="EMBL" id="NMUH01000294">
    <property type="protein sequence ID" value="MQL76360.1"/>
    <property type="molecule type" value="Genomic_DNA"/>
</dbReference>
<evidence type="ECO:0008006" key="6">
    <source>
        <dbReference type="Google" id="ProtNLM"/>
    </source>
</evidence>
<dbReference type="SUPFAM" id="SSF52743">
    <property type="entry name" value="Subtilisin-like"/>
    <property type="match status" value="1"/>
</dbReference>
<keyword evidence="2" id="KW-0732">Signal</keyword>
<dbReference type="GO" id="GO:0004252">
    <property type="term" value="F:serine-type endopeptidase activity"/>
    <property type="evidence" value="ECO:0007669"/>
    <property type="project" value="InterPro"/>
</dbReference>
<comment type="similarity">
    <text evidence="1">Belongs to the peptidase S8 family.</text>
</comment>
<sequence>MSSLPASPAAFVFPAAPAHARSTSARCCHCNVLPLACSCPPPAIVTFSSHAHAAFPSRIHGATSGNHHYNQNVVDKSVPLLRGGHGTGGTTSPTSTTTGTTYLDSAFPCQKPLCRGHLGTLESNGCVYSTHYSFALFLGLSHDSRLFLESDSIIDVVVGVLDTGVSPECKSYDGTGFGPVLATWKGACEEGKDFKAAMACNRKLIGAPFFCKGYEASMGHVDESRESRSPCDGNGGHSTHTSSTAVGNFVQDASLLGYASGRRRSPRFSTTSSSASPMFLHRNVHNWYYHWFLHPQFRSLFHYMLPTCLHRPPCPYVQGSVRFDRSLWH</sequence>
<feature type="region of interest" description="Disordered" evidence="3">
    <location>
        <begin position="223"/>
        <end position="244"/>
    </location>
</feature>
<gene>
    <name evidence="4" type="ORF">Taro_008754</name>
</gene>
<dbReference type="OrthoDB" id="1726373at2759"/>
<dbReference type="AlphaFoldDB" id="A0A843U353"/>
<dbReference type="InterPro" id="IPR045051">
    <property type="entry name" value="SBT"/>
</dbReference>
<keyword evidence="5" id="KW-1185">Reference proteome</keyword>
<dbReference type="InterPro" id="IPR036852">
    <property type="entry name" value="Peptidase_S8/S53_dom_sf"/>
</dbReference>
<dbReference type="GO" id="GO:0006508">
    <property type="term" value="P:proteolysis"/>
    <property type="evidence" value="ECO:0007669"/>
    <property type="project" value="InterPro"/>
</dbReference>
<reference evidence="4" key="1">
    <citation type="submission" date="2017-07" db="EMBL/GenBank/DDBJ databases">
        <title>Taro Niue Genome Assembly and Annotation.</title>
        <authorList>
            <person name="Atibalentja N."/>
            <person name="Keating K."/>
            <person name="Fields C.J."/>
        </authorList>
    </citation>
    <scope>NUCLEOTIDE SEQUENCE</scope>
    <source>
        <strain evidence="4">Niue_2</strain>
        <tissue evidence="4">Leaf</tissue>
    </source>
</reference>
<accession>A0A843U353</accession>
<evidence type="ECO:0000313" key="4">
    <source>
        <dbReference type="EMBL" id="MQL76360.1"/>
    </source>
</evidence>
<organism evidence="4 5">
    <name type="scientific">Colocasia esculenta</name>
    <name type="common">Wild taro</name>
    <name type="synonym">Arum esculentum</name>
    <dbReference type="NCBI Taxonomy" id="4460"/>
    <lineage>
        <taxon>Eukaryota</taxon>
        <taxon>Viridiplantae</taxon>
        <taxon>Streptophyta</taxon>
        <taxon>Embryophyta</taxon>
        <taxon>Tracheophyta</taxon>
        <taxon>Spermatophyta</taxon>
        <taxon>Magnoliopsida</taxon>
        <taxon>Liliopsida</taxon>
        <taxon>Araceae</taxon>
        <taxon>Aroideae</taxon>
        <taxon>Colocasieae</taxon>
        <taxon>Colocasia</taxon>
    </lineage>
</organism>
<dbReference type="Gene3D" id="3.40.50.200">
    <property type="entry name" value="Peptidase S8/S53 domain"/>
    <property type="match status" value="1"/>
</dbReference>
<evidence type="ECO:0000256" key="1">
    <source>
        <dbReference type="ARBA" id="ARBA00011073"/>
    </source>
</evidence>